<dbReference type="GO" id="GO:0005524">
    <property type="term" value="F:ATP binding"/>
    <property type="evidence" value="ECO:0007669"/>
    <property type="project" value="UniProtKB-KW"/>
</dbReference>
<name>A0A150R6H2_SORCE</name>
<comment type="similarity">
    <text evidence="1">Belongs to the ABC transporter superfamily.</text>
</comment>
<keyword evidence="5" id="KW-0029">Amino-acid transport</keyword>
<dbReference type="GO" id="GO:0015807">
    <property type="term" value="P:L-amino acid transport"/>
    <property type="evidence" value="ECO:0007669"/>
    <property type="project" value="TreeGrafter"/>
</dbReference>
<dbReference type="Gene3D" id="3.40.50.300">
    <property type="entry name" value="P-loop containing nucleotide triphosphate hydrolases"/>
    <property type="match status" value="1"/>
</dbReference>
<dbReference type="InterPro" id="IPR027417">
    <property type="entry name" value="P-loop_NTPase"/>
</dbReference>
<evidence type="ECO:0000259" key="6">
    <source>
        <dbReference type="PROSITE" id="PS50893"/>
    </source>
</evidence>
<dbReference type="PROSITE" id="PS50893">
    <property type="entry name" value="ABC_TRANSPORTER_2"/>
    <property type="match status" value="1"/>
</dbReference>
<evidence type="ECO:0000256" key="5">
    <source>
        <dbReference type="ARBA" id="ARBA00022970"/>
    </source>
</evidence>
<comment type="caution">
    <text evidence="7">The sequence shown here is derived from an EMBL/GenBank/DDBJ whole genome shotgun (WGS) entry which is preliminary data.</text>
</comment>
<reference evidence="7 8" key="1">
    <citation type="submission" date="2014-02" db="EMBL/GenBank/DDBJ databases">
        <title>The small core and large imbalanced accessory genome model reveals a collaborative survival strategy of Sorangium cellulosum strains in nature.</title>
        <authorList>
            <person name="Han K."/>
            <person name="Peng R."/>
            <person name="Blom J."/>
            <person name="Li Y.-Z."/>
        </authorList>
    </citation>
    <scope>NUCLEOTIDE SEQUENCE [LARGE SCALE GENOMIC DNA]</scope>
    <source>
        <strain evidence="7 8">So0011-07</strain>
    </source>
</reference>
<dbReference type="Proteomes" id="UP000075635">
    <property type="component" value="Unassembled WGS sequence"/>
</dbReference>
<sequence>MRTSRALLELKDVHASHGMVEALKGIDLHVDEGEIVTLLGNNGAGKSTVLGVISGIVKPRRGEIWFRGQDVTGCRPEEVVRRGIAQAPEGRRIFEPLTVEENLLVGAFSVRAQREQVKEDMRRIYEMFPQLLALRSQLAGTLSGGEQQMLALGRALMARPVLLLLDESSMGLSPNLRRFIFRTVRQINEAGTTVLMVEQNARAALRLASRAYVLEAGRVALHGSADELSKNPAVISAYLGGGG</sequence>
<dbReference type="SUPFAM" id="SSF52540">
    <property type="entry name" value="P-loop containing nucleoside triphosphate hydrolases"/>
    <property type="match status" value="1"/>
</dbReference>
<dbReference type="SMART" id="SM00382">
    <property type="entry name" value="AAA"/>
    <property type="match status" value="1"/>
</dbReference>
<evidence type="ECO:0000256" key="3">
    <source>
        <dbReference type="ARBA" id="ARBA00022741"/>
    </source>
</evidence>
<dbReference type="GO" id="GO:0015658">
    <property type="term" value="F:branched-chain amino acid transmembrane transporter activity"/>
    <property type="evidence" value="ECO:0007669"/>
    <property type="project" value="TreeGrafter"/>
</dbReference>
<keyword evidence="4 7" id="KW-0067">ATP-binding</keyword>
<proteinExistence type="inferred from homology"/>
<dbReference type="PANTHER" id="PTHR43820">
    <property type="entry name" value="HIGH-AFFINITY BRANCHED-CHAIN AMINO ACID TRANSPORT ATP-BINDING PROTEIN LIVF"/>
    <property type="match status" value="1"/>
</dbReference>
<evidence type="ECO:0000313" key="8">
    <source>
        <dbReference type="Proteomes" id="UP000075635"/>
    </source>
</evidence>
<organism evidence="7 8">
    <name type="scientific">Sorangium cellulosum</name>
    <name type="common">Polyangium cellulosum</name>
    <dbReference type="NCBI Taxonomy" id="56"/>
    <lineage>
        <taxon>Bacteria</taxon>
        <taxon>Pseudomonadati</taxon>
        <taxon>Myxococcota</taxon>
        <taxon>Polyangia</taxon>
        <taxon>Polyangiales</taxon>
        <taxon>Polyangiaceae</taxon>
        <taxon>Sorangium</taxon>
    </lineage>
</organism>
<evidence type="ECO:0000256" key="4">
    <source>
        <dbReference type="ARBA" id="ARBA00022840"/>
    </source>
</evidence>
<dbReference type="Pfam" id="PF00005">
    <property type="entry name" value="ABC_tran"/>
    <property type="match status" value="1"/>
</dbReference>
<evidence type="ECO:0000256" key="2">
    <source>
        <dbReference type="ARBA" id="ARBA00022448"/>
    </source>
</evidence>
<dbReference type="PROSITE" id="PS00211">
    <property type="entry name" value="ABC_TRANSPORTER_1"/>
    <property type="match status" value="1"/>
</dbReference>
<keyword evidence="2" id="KW-0813">Transport</keyword>
<feature type="domain" description="ABC transporter" evidence="6">
    <location>
        <begin position="8"/>
        <end position="241"/>
    </location>
</feature>
<dbReference type="InterPro" id="IPR003593">
    <property type="entry name" value="AAA+_ATPase"/>
</dbReference>
<dbReference type="InterPro" id="IPR003439">
    <property type="entry name" value="ABC_transporter-like_ATP-bd"/>
</dbReference>
<evidence type="ECO:0000256" key="1">
    <source>
        <dbReference type="ARBA" id="ARBA00005417"/>
    </source>
</evidence>
<accession>A0A150R6H2</accession>
<dbReference type="PANTHER" id="PTHR43820:SF4">
    <property type="entry name" value="HIGH-AFFINITY BRANCHED-CHAIN AMINO ACID TRANSPORT ATP-BINDING PROTEIN LIVF"/>
    <property type="match status" value="1"/>
</dbReference>
<dbReference type="EMBL" id="JEMB01003083">
    <property type="protein sequence ID" value="KYF75850.1"/>
    <property type="molecule type" value="Genomic_DNA"/>
</dbReference>
<keyword evidence="3" id="KW-0547">Nucleotide-binding</keyword>
<dbReference type="AlphaFoldDB" id="A0A150R6H2"/>
<dbReference type="CDD" id="cd03224">
    <property type="entry name" value="ABC_TM1139_LivF_branched"/>
    <property type="match status" value="1"/>
</dbReference>
<protein>
    <submittedName>
        <fullName evidence="7">ABC transporter ATP-binding protein</fullName>
    </submittedName>
</protein>
<gene>
    <name evidence="7" type="ORF">BE17_23595</name>
</gene>
<dbReference type="GO" id="GO:0016887">
    <property type="term" value="F:ATP hydrolysis activity"/>
    <property type="evidence" value="ECO:0007669"/>
    <property type="project" value="InterPro"/>
</dbReference>
<dbReference type="InterPro" id="IPR017871">
    <property type="entry name" value="ABC_transporter-like_CS"/>
</dbReference>
<dbReference type="InterPro" id="IPR052156">
    <property type="entry name" value="BCAA_Transport_ATP-bd_LivF"/>
</dbReference>
<evidence type="ECO:0000313" key="7">
    <source>
        <dbReference type="EMBL" id="KYF75850.1"/>
    </source>
</evidence>